<reference evidence="1 2" key="1">
    <citation type="submission" date="2020-08" db="EMBL/GenBank/DDBJ databases">
        <title>Cohnella phylogeny.</title>
        <authorList>
            <person name="Dunlap C."/>
        </authorList>
    </citation>
    <scope>NUCLEOTIDE SEQUENCE [LARGE SCALE GENOMIC DNA]</scope>
    <source>
        <strain evidence="1 2">DSM 25241</strain>
    </source>
</reference>
<name>A0A841T5U5_9BACL</name>
<dbReference type="Proteomes" id="UP000535838">
    <property type="component" value="Unassembled WGS sequence"/>
</dbReference>
<dbReference type="EMBL" id="JACJVQ010000021">
    <property type="protein sequence ID" value="MBB6637237.1"/>
    <property type="molecule type" value="Genomic_DNA"/>
</dbReference>
<dbReference type="RefSeq" id="WP_185122454.1">
    <property type="nucleotide sequence ID" value="NZ_JACJVQ010000021.1"/>
</dbReference>
<proteinExistence type="predicted"/>
<organism evidence="1 2">
    <name type="scientific">Cohnella thailandensis</name>
    <dbReference type="NCBI Taxonomy" id="557557"/>
    <lineage>
        <taxon>Bacteria</taxon>
        <taxon>Bacillati</taxon>
        <taxon>Bacillota</taxon>
        <taxon>Bacilli</taxon>
        <taxon>Bacillales</taxon>
        <taxon>Paenibacillaceae</taxon>
        <taxon>Cohnella</taxon>
    </lineage>
</organism>
<comment type="caution">
    <text evidence="1">The sequence shown here is derived from an EMBL/GenBank/DDBJ whole genome shotgun (WGS) entry which is preliminary data.</text>
</comment>
<sequence length="132" mass="14747">MNHTSILFQFPQEQAARVAYDTLAELGYDPQLHEGGRLHIHVIREDLTSALEIVQSHGGELVESEDGNSEVESMACVEYGLDSIPIPAHLVNEDWVSIEENGQGELTAWDREQAEVRELDPDPGAYDTFEAR</sequence>
<accession>A0A841T5U5</accession>
<dbReference type="AlphaFoldDB" id="A0A841T5U5"/>
<gene>
    <name evidence="1" type="ORF">H7B67_24180</name>
</gene>
<keyword evidence="2" id="KW-1185">Reference proteome</keyword>
<evidence type="ECO:0000313" key="1">
    <source>
        <dbReference type="EMBL" id="MBB6637237.1"/>
    </source>
</evidence>
<protein>
    <submittedName>
        <fullName evidence="1">Uncharacterized protein</fullName>
    </submittedName>
</protein>
<evidence type="ECO:0000313" key="2">
    <source>
        <dbReference type="Proteomes" id="UP000535838"/>
    </source>
</evidence>